<comment type="caution">
    <text evidence="4">The sequence shown here is derived from an EMBL/GenBank/DDBJ whole genome shotgun (WGS) entry which is preliminary data.</text>
</comment>
<accession>R9GVS2</accession>
<dbReference type="PATRIC" id="fig|1150600.3.peg.1053"/>
<dbReference type="STRING" id="1150600.ADIARSV_1071"/>
<evidence type="ECO:0000259" key="3">
    <source>
        <dbReference type="Pfam" id="PF16344"/>
    </source>
</evidence>
<evidence type="ECO:0000256" key="1">
    <source>
        <dbReference type="SAM" id="Phobius"/>
    </source>
</evidence>
<sequence>MDQPVNKHLIQKYLIGECDAAELRIIDDFLKLDNSQQLINNVLAEEWDTFQERDISDEDISRWKNRFGEDHLPKPFTEIKKLPARNRFFSLPYAAVWSGLLICFVTWYGISKYTNREKQAPVIALLKSENPMGQRSKIVLPDNSTVYLGGGSKLIYPERFAASKREISLQGEAFFEITKNPKKPFIIHTGNVQTRVLGTSFRINAFNGQPMLVEVATGKVRVTQLLSQGAKSLAVLTPGQSLKWDNKNAVLGTVAVNDLEEWKNGRLVFNRSTMREIAAVLERWYNVKIIFADPEKAEQQVTITLTANVPVNQIMDVLAGTASFHYRIKGNRININ</sequence>
<keyword evidence="5" id="KW-1185">Reference proteome</keyword>
<keyword evidence="1" id="KW-0472">Membrane</keyword>
<dbReference type="Gene3D" id="2.60.120.1440">
    <property type="match status" value="1"/>
</dbReference>
<dbReference type="InterPro" id="IPR032508">
    <property type="entry name" value="FecR_C"/>
</dbReference>
<proteinExistence type="predicted"/>
<evidence type="ECO:0000259" key="2">
    <source>
        <dbReference type="Pfam" id="PF04773"/>
    </source>
</evidence>
<keyword evidence="1" id="KW-1133">Transmembrane helix</keyword>
<dbReference type="InterPro" id="IPR006860">
    <property type="entry name" value="FecR"/>
</dbReference>
<dbReference type="InterPro" id="IPR012373">
    <property type="entry name" value="Ferrdict_sens_TM"/>
</dbReference>
<dbReference type="AlphaFoldDB" id="R9GVS2"/>
<evidence type="ECO:0000313" key="4">
    <source>
        <dbReference type="EMBL" id="EOR95758.1"/>
    </source>
</evidence>
<feature type="domain" description="Protein FecR C-terminal" evidence="3">
    <location>
        <begin position="266"/>
        <end position="335"/>
    </location>
</feature>
<gene>
    <name evidence="4" type="ORF">ADIARSV_1071</name>
</gene>
<protein>
    <submittedName>
        <fullName evidence="4">Putative anti-sigma factor</fullName>
    </submittedName>
</protein>
<name>R9GVS2_9SPHI</name>
<dbReference type="EMBL" id="AQPN01000043">
    <property type="protein sequence ID" value="EOR95758.1"/>
    <property type="molecule type" value="Genomic_DNA"/>
</dbReference>
<dbReference type="eggNOG" id="COG3712">
    <property type="taxonomic scope" value="Bacteria"/>
</dbReference>
<dbReference type="PANTHER" id="PTHR30273">
    <property type="entry name" value="PERIPLASMIC SIGNAL SENSOR AND SIGMA FACTOR ACTIVATOR FECR-RELATED"/>
    <property type="match status" value="1"/>
</dbReference>
<dbReference type="Pfam" id="PF16344">
    <property type="entry name" value="FecR_C"/>
    <property type="match status" value="1"/>
</dbReference>
<reference evidence="4 5" key="1">
    <citation type="journal article" date="2013" name="Genome Announc.">
        <title>Draft Genome Sequence of Arcticibacter svalbardensis Strain MN12-7T, a Member of the Family Sphingobacteriaceae Isolated from an Arctic Soil Sample.</title>
        <authorList>
            <person name="Shivaji S."/>
            <person name="Ara S."/>
            <person name="Prasad S."/>
            <person name="Manasa B.P."/>
            <person name="Begum Z."/>
            <person name="Singh A."/>
            <person name="Kumar Pinnaka A."/>
        </authorList>
    </citation>
    <scope>NUCLEOTIDE SEQUENCE [LARGE SCALE GENOMIC DNA]</scope>
    <source>
        <strain evidence="4 5">MN12-7</strain>
    </source>
</reference>
<dbReference type="Proteomes" id="UP000014174">
    <property type="component" value="Unassembled WGS sequence"/>
</dbReference>
<dbReference type="GO" id="GO:0016989">
    <property type="term" value="F:sigma factor antagonist activity"/>
    <property type="evidence" value="ECO:0007669"/>
    <property type="project" value="TreeGrafter"/>
</dbReference>
<feature type="domain" description="FecR protein" evidence="2">
    <location>
        <begin position="132"/>
        <end position="221"/>
    </location>
</feature>
<dbReference type="PIRSF" id="PIRSF018266">
    <property type="entry name" value="FecR"/>
    <property type="match status" value="1"/>
</dbReference>
<keyword evidence="1" id="KW-0812">Transmembrane</keyword>
<dbReference type="OrthoDB" id="1119382at2"/>
<feature type="transmembrane region" description="Helical" evidence="1">
    <location>
        <begin position="88"/>
        <end position="110"/>
    </location>
</feature>
<dbReference type="RefSeq" id="WP_016194315.1">
    <property type="nucleotide sequence ID" value="NZ_AQPN01000043.1"/>
</dbReference>
<dbReference type="Pfam" id="PF04773">
    <property type="entry name" value="FecR"/>
    <property type="match status" value="1"/>
</dbReference>
<evidence type="ECO:0000313" key="5">
    <source>
        <dbReference type="Proteomes" id="UP000014174"/>
    </source>
</evidence>
<dbReference type="Gene3D" id="3.55.50.30">
    <property type="match status" value="1"/>
</dbReference>
<dbReference type="PANTHER" id="PTHR30273:SF2">
    <property type="entry name" value="PROTEIN FECR"/>
    <property type="match status" value="1"/>
</dbReference>
<organism evidence="4 5">
    <name type="scientific">Arcticibacter svalbardensis MN12-7</name>
    <dbReference type="NCBI Taxonomy" id="1150600"/>
    <lineage>
        <taxon>Bacteria</taxon>
        <taxon>Pseudomonadati</taxon>
        <taxon>Bacteroidota</taxon>
        <taxon>Sphingobacteriia</taxon>
        <taxon>Sphingobacteriales</taxon>
        <taxon>Sphingobacteriaceae</taxon>
        <taxon>Arcticibacter</taxon>
    </lineage>
</organism>